<dbReference type="OrthoDB" id="9815750at2"/>
<name>A0A0A7RYZ4_FRIPE</name>
<protein>
    <recommendedName>
        <fullName evidence="2">histidine kinase</fullName>
        <ecNumber evidence="2">2.7.13.3</ecNumber>
    </recommendedName>
</protein>
<keyword evidence="8" id="KW-0902">Two-component regulatory system</keyword>
<keyword evidence="11" id="KW-1185">Reference proteome</keyword>
<dbReference type="KEGG" id="fpp:FPB0191_00684"/>
<keyword evidence="5" id="KW-0547">Nucleotide-binding</keyword>
<evidence type="ECO:0000256" key="4">
    <source>
        <dbReference type="ARBA" id="ARBA00022679"/>
    </source>
</evidence>
<keyword evidence="7" id="KW-0067">ATP-binding</keyword>
<dbReference type="InterPro" id="IPR036097">
    <property type="entry name" value="HisK_dim/P_sf"/>
</dbReference>
<dbReference type="InterPro" id="IPR005467">
    <property type="entry name" value="His_kinase_dom"/>
</dbReference>
<dbReference type="EC" id="2.7.13.3" evidence="2"/>
<evidence type="ECO:0000256" key="8">
    <source>
        <dbReference type="ARBA" id="ARBA00023012"/>
    </source>
</evidence>
<evidence type="ECO:0000256" key="7">
    <source>
        <dbReference type="ARBA" id="ARBA00022840"/>
    </source>
</evidence>
<organism evidence="10 11">
    <name type="scientific">Frischella perrara</name>
    <dbReference type="NCBI Taxonomy" id="1267021"/>
    <lineage>
        <taxon>Bacteria</taxon>
        <taxon>Pseudomonadati</taxon>
        <taxon>Pseudomonadota</taxon>
        <taxon>Gammaproteobacteria</taxon>
        <taxon>Orbales</taxon>
        <taxon>Orbaceae</taxon>
        <taxon>Frischella</taxon>
    </lineage>
</organism>
<dbReference type="PANTHER" id="PTHR43065:SF10">
    <property type="entry name" value="PEROXIDE STRESS-ACTIVATED HISTIDINE KINASE MAK3"/>
    <property type="match status" value="1"/>
</dbReference>
<evidence type="ECO:0000256" key="6">
    <source>
        <dbReference type="ARBA" id="ARBA00022777"/>
    </source>
</evidence>
<dbReference type="GO" id="GO:0005524">
    <property type="term" value="F:ATP binding"/>
    <property type="evidence" value="ECO:0007669"/>
    <property type="project" value="UniProtKB-KW"/>
</dbReference>
<comment type="catalytic activity">
    <reaction evidence="1">
        <text>ATP + protein L-histidine = ADP + protein N-phospho-L-histidine.</text>
        <dbReference type="EC" id="2.7.13.3"/>
    </reaction>
</comment>
<dbReference type="Pfam" id="PF02518">
    <property type="entry name" value="HATPase_c"/>
    <property type="match status" value="1"/>
</dbReference>
<keyword evidence="6 10" id="KW-0418">Kinase</keyword>
<dbReference type="AlphaFoldDB" id="A0A0A7RYZ4"/>
<dbReference type="InterPro" id="IPR003661">
    <property type="entry name" value="HisK_dim/P_dom"/>
</dbReference>
<dbReference type="GO" id="GO:0000155">
    <property type="term" value="F:phosphorelay sensor kinase activity"/>
    <property type="evidence" value="ECO:0007669"/>
    <property type="project" value="InterPro"/>
</dbReference>
<evidence type="ECO:0000313" key="10">
    <source>
        <dbReference type="EMBL" id="AJA44514.1"/>
    </source>
</evidence>
<keyword evidence="3" id="KW-0597">Phosphoprotein</keyword>
<dbReference type="InterPro" id="IPR004358">
    <property type="entry name" value="Sig_transdc_His_kin-like_C"/>
</dbReference>
<dbReference type="SMART" id="SM00388">
    <property type="entry name" value="HisKA"/>
    <property type="match status" value="1"/>
</dbReference>
<dbReference type="SUPFAM" id="SSF55874">
    <property type="entry name" value="ATPase domain of HSP90 chaperone/DNA topoisomerase II/histidine kinase"/>
    <property type="match status" value="1"/>
</dbReference>
<dbReference type="PANTHER" id="PTHR43065">
    <property type="entry name" value="SENSOR HISTIDINE KINASE"/>
    <property type="match status" value="1"/>
</dbReference>
<dbReference type="SMART" id="SM00387">
    <property type="entry name" value="HATPase_c"/>
    <property type="match status" value="1"/>
</dbReference>
<dbReference type="STRING" id="1267021.FPB0191_00684"/>
<dbReference type="RefSeq" id="WP_052236733.1">
    <property type="nucleotide sequence ID" value="NZ_CP009056.1"/>
</dbReference>
<dbReference type="Gene3D" id="1.10.287.130">
    <property type="match status" value="1"/>
</dbReference>
<gene>
    <name evidence="10" type="ORF">FPB0191_00684</name>
</gene>
<dbReference type="PRINTS" id="PR00344">
    <property type="entry name" value="BCTRLSENSOR"/>
</dbReference>
<dbReference type="Proteomes" id="UP000030901">
    <property type="component" value="Chromosome"/>
</dbReference>
<evidence type="ECO:0000256" key="3">
    <source>
        <dbReference type="ARBA" id="ARBA00022553"/>
    </source>
</evidence>
<evidence type="ECO:0000256" key="5">
    <source>
        <dbReference type="ARBA" id="ARBA00022741"/>
    </source>
</evidence>
<dbReference type="EMBL" id="CP009056">
    <property type="protein sequence ID" value="AJA44514.1"/>
    <property type="molecule type" value="Genomic_DNA"/>
</dbReference>
<sequence>MNEGNYLVNSLVTFNKSIKNKFQSNQVESDTIINDVYSNIISIRYHLKDQTSNIIGVLIFFEEINYPQDRKKLVSEIELQTSIAEMVAEMAHQIRNPLTILYGFVQYLKNELSRTKQFEYINIILEEMNSINALIKQWTDFSLPLKQYKVPTYLNRLIERALLLVKVLYPTKNLDFTLLLNQQLSMIRLNDELIKQVLINIIINAVQASKEKGEIIISTHMSIDQKYQVIRIKDHGTAIRSEIMQNIFMPFFTTKQTGTGLGLAIVKKIIALHQGIILIQNNENNIGVTIEIALPNNRIQN</sequence>
<evidence type="ECO:0000256" key="2">
    <source>
        <dbReference type="ARBA" id="ARBA00012438"/>
    </source>
</evidence>
<dbReference type="InterPro" id="IPR036890">
    <property type="entry name" value="HATPase_C_sf"/>
</dbReference>
<evidence type="ECO:0000259" key="9">
    <source>
        <dbReference type="PROSITE" id="PS50109"/>
    </source>
</evidence>
<proteinExistence type="predicted"/>
<evidence type="ECO:0000256" key="1">
    <source>
        <dbReference type="ARBA" id="ARBA00000085"/>
    </source>
</evidence>
<reference evidence="10 11" key="1">
    <citation type="journal article" date="2014" name="Appl. Environ. Microbiol.">
        <title>Gut symbionts from distinct hosts exhibit genotoxic activity via divergent colibactin biosynthetic pathways.</title>
        <authorList>
            <person name="Engel P."/>
            <person name="Vizcaino M.I."/>
            <person name="Crawford J.M."/>
        </authorList>
    </citation>
    <scope>NUCLEOTIDE SEQUENCE [LARGE SCALE GENOMIC DNA]</scope>
    <source>
        <strain evidence="10 11">PEB0191</strain>
    </source>
</reference>
<accession>A0A0A7RYZ4</accession>
<keyword evidence="4" id="KW-0808">Transferase</keyword>
<dbReference type="SUPFAM" id="SSF47384">
    <property type="entry name" value="Homodimeric domain of signal transducing histidine kinase"/>
    <property type="match status" value="1"/>
</dbReference>
<dbReference type="InterPro" id="IPR003594">
    <property type="entry name" value="HATPase_dom"/>
</dbReference>
<dbReference type="HOGENOM" id="CLU_000445_114_39_6"/>
<dbReference type="CDD" id="cd00082">
    <property type="entry name" value="HisKA"/>
    <property type="match status" value="1"/>
</dbReference>
<dbReference type="Pfam" id="PF00512">
    <property type="entry name" value="HisKA"/>
    <property type="match status" value="1"/>
</dbReference>
<dbReference type="Gene3D" id="3.30.565.10">
    <property type="entry name" value="Histidine kinase-like ATPase, C-terminal domain"/>
    <property type="match status" value="1"/>
</dbReference>
<evidence type="ECO:0000313" key="11">
    <source>
        <dbReference type="Proteomes" id="UP000030901"/>
    </source>
</evidence>
<feature type="domain" description="Histidine kinase" evidence="9">
    <location>
        <begin position="89"/>
        <end position="298"/>
    </location>
</feature>
<dbReference type="PROSITE" id="PS50109">
    <property type="entry name" value="HIS_KIN"/>
    <property type="match status" value="1"/>
</dbReference>